<dbReference type="PIRSF" id="PIRSF000525">
    <property type="entry name" value="SerC"/>
    <property type="match status" value="1"/>
</dbReference>
<evidence type="ECO:0000256" key="15">
    <source>
        <dbReference type="ARBA" id="ARBA00049007"/>
    </source>
</evidence>
<evidence type="ECO:0000259" key="16">
    <source>
        <dbReference type="Pfam" id="PF00266"/>
    </source>
</evidence>
<evidence type="ECO:0000256" key="10">
    <source>
        <dbReference type="ARBA" id="ARBA00022898"/>
    </source>
</evidence>
<evidence type="ECO:0000256" key="4">
    <source>
        <dbReference type="ARBA" id="ARBA00006904"/>
    </source>
</evidence>
<comment type="catalytic activity">
    <reaction evidence="15">
        <text>O-phospho-L-serine + 2-oxoglutarate = 3-phosphooxypyruvate + L-glutamate</text>
        <dbReference type="Rhea" id="RHEA:14329"/>
        <dbReference type="ChEBI" id="CHEBI:16810"/>
        <dbReference type="ChEBI" id="CHEBI:18110"/>
        <dbReference type="ChEBI" id="CHEBI:29985"/>
        <dbReference type="ChEBI" id="CHEBI:57524"/>
        <dbReference type="EC" id="2.6.1.52"/>
    </reaction>
</comment>
<evidence type="ECO:0000313" key="18">
    <source>
        <dbReference type="Proteomes" id="UP001247542"/>
    </source>
</evidence>
<dbReference type="InterPro" id="IPR022278">
    <property type="entry name" value="Pser_aminoTfrase"/>
</dbReference>
<keyword evidence="7 17" id="KW-0032">Aminotransferase</keyword>
<evidence type="ECO:0000256" key="8">
    <source>
        <dbReference type="ARBA" id="ARBA00022605"/>
    </source>
</evidence>
<feature type="domain" description="Aminotransferase class V" evidence="16">
    <location>
        <begin position="142"/>
        <end position="332"/>
    </location>
</feature>
<evidence type="ECO:0000256" key="3">
    <source>
        <dbReference type="ARBA" id="ARBA00005099"/>
    </source>
</evidence>
<dbReference type="Proteomes" id="UP001247542">
    <property type="component" value="Unassembled WGS sequence"/>
</dbReference>
<dbReference type="EC" id="2.6.1.52" evidence="5"/>
<dbReference type="EMBL" id="JASXSX010000004">
    <property type="protein sequence ID" value="MDT3768013.1"/>
    <property type="molecule type" value="Genomic_DNA"/>
</dbReference>
<evidence type="ECO:0000256" key="12">
    <source>
        <dbReference type="ARBA" id="ARBA00023299"/>
    </source>
</evidence>
<comment type="pathway">
    <text evidence="3">Amino-acid biosynthesis; L-serine biosynthesis; L-serine from 3-phospho-D-glycerate: step 2/3.</text>
</comment>
<reference evidence="17 18" key="1">
    <citation type="submission" date="2023-06" db="EMBL/GenBank/DDBJ databases">
        <title>Draft genome sequence of Gleimia hominis type strain CCUG 57540T.</title>
        <authorList>
            <person name="Salva-Serra F."/>
            <person name="Cardew S."/>
            <person name="Jensie Markopoulos S."/>
            <person name="Ohlen M."/>
            <person name="Inganas E."/>
            <person name="Svensson-Stadler L."/>
            <person name="Moore E.R.B."/>
        </authorList>
    </citation>
    <scope>NUCLEOTIDE SEQUENCE [LARGE SCALE GENOMIC DNA]</scope>
    <source>
        <strain evidence="17 18">CCUG 57540</strain>
    </source>
</reference>
<dbReference type="Gene3D" id="3.40.640.10">
    <property type="entry name" value="Type I PLP-dependent aspartate aminotransferase-like (Major domain)"/>
    <property type="match status" value="1"/>
</dbReference>
<comment type="caution">
    <text evidence="17">The sequence shown here is derived from an EMBL/GenBank/DDBJ whole genome shotgun (WGS) entry which is preliminary data.</text>
</comment>
<evidence type="ECO:0000256" key="11">
    <source>
        <dbReference type="ARBA" id="ARBA00023096"/>
    </source>
</evidence>
<evidence type="ECO:0000256" key="7">
    <source>
        <dbReference type="ARBA" id="ARBA00022576"/>
    </source>
</evidence>
<dbReference type="GO" id="GO:0004648">
    <property type="term" value="F:O-phospho-L-serine:2-oxoglutarate aminotransferase activity"/>
    <property type="evidence" value="ECO:0007669"/>
    <property type="project" value="UniProtKB-EC"/>
</dbReference>
<evidence type="ECO:0000256" key="9">
    <source>
        <dbReference type="ARBA" id="ARBA00022679"/>
    </source>
</evidence>
<evidence type="ECO:0000256" key="2">
    <source>
        <dbReference type="ARBA" id="ARBA00003483"/>
    </source>
</evidence>
<dbReference type="InterPro" id="IPR015421">
    <property type="entry name" value="PyrdxlP-dep_Trfase_major"/>
</dbReference>
<evidence type="ECO:0000256" key="6">
    <source>
        <dbReference type="ARBA" id="ARBA00022490"/>
    </source>
</evidence>
<keyword evidence="10" id="KW-0663">Pyridoxal phosphate</keyword>
<keyword evidence="12" id="KW-0718">Serine biosynthesis</keyword>
<keyword evidence="9 17" id="KW-0808">Transferase</keyword>
<dbReference type="Gene3D" id="3.90.1150.10">
    <property type="entry name" value="Aspartate Aminotransferase, domain 1"/>
    <property type="match status" value="1"/>
</dbReference>
<dbReference type="InterPro" id="IPR015424">
    <property type="entry name" value="PyrdxlP-dep_Trfase"/>
</dbReference>
<dbReference type="Pfam" id="PF00266">
    <property type="entry name" value="Aminotran_5"/>
    <property type="match status" value="1"/>
</dbReference>
<gene>
    <name evidence="17" type="primary">serC</name>
    <name evidence="17" type="ORF">QS713_08085</name>
</gene>
<name>A0ABU3ICB3_9ACTO</name>
<organism evidence="17 18">
    <name type="scientific">Gleimia hominis</name>
    <dbReference type="NCBI Taxonomy" id="595468"/>
    <lineage>
        <taxon>Bacteria</taxon>
        <taxon>Bacillati</taxon>
        <taxon>Actinomycetota</taxon>
        <taxon>Actinomycetes</taxon>
        <taxon>Actinomycetales</taxon>
        <taxon>Actinomycetaceae</taxon>
        <taxon>Gleimia</taxon>
    </lineage>
</organism>
<comment type="cofactor">
    <cofactor evidence="1">
        <name>pyridoxal 5'-phosphate</name>
        <dbReference type="ChEBI" id="CHEBI:597326"/>
    </cofactor>
</comment>
<dbReference type="SUPFAM" id="SSF53383">
    <property type="entry name" value="PLP-dependent transferases"/>
    <property type="match status" value="1"/>
</dbReference>
<comment type="function">
    <text evidence="2">Catalyzes the reversible conversion of 3-phosphohydroxypyruvate to phosphoserine and of 3-hydroxy-2-oxo-4-phosphonooxybutanoate to phosphohydroxythreonine.</text>
</comment>
<keyword evidence="6" id="KW-0963">Cytoplasm</keyword>
<dbReference type="RefSeq" id="WP_313274301.1">
    <property type="nucleotide sequence ID" value="NZ_JASXSX010000004.1"/>
</dbReference>
<keyword evidence="8" id="KW-0028">Amino-acid biosynthesis</keyword>
<comment type="catalytic activity">
    <reaction evidence="14">
        <text>4-(phosphooxy)-L-threonine + 2-oxoglutarate = (R)-3-hydroxy-2-oxo-4-phosphooxybutanoate + L-glutamate</text>
        <dbReference type="Rhea" id="RHEA:16573"/>
        <dbReference type="ChEBI" id="CHEBI:16810"/>
        <dbReference type="ChEBI" id="CHEBI:29985"/>
        <dbReference type="ChEBI" id="CHEBI:58452"/>
        <dbReference type="ChEBI" id="CHEBI:58538"/>
        <dbReference type="EC" id="2.6.1.52"/>
    </reaction>
</comment>
<evidence type="ECO:0000256" key="13">
    <source>
        <dbReference type="ARBA" id="ARBA00031421"/>
    </source>
</evidence>
<dbReference type="InterPro" id="IPR015422">
    <property type="entry name" value="PyrdxlP-dep_Trfase_small"/>
</dbReference>
<evidence type="ECO:0000313" key="17">
    <source>
        <dbReference type="EMBL" id="MDT3768013.1"/>
    </source>
</evidence>
<accession>A0ABU3ICB3</accession>
<comment type="similarity">
    <text evidence="4">Belongs to the class-V pyridoxal-phosphate-dependent aminotransferase family. SerC subfamily.</text>
</comment>
<keyword evidence="18" id="KW-1185">Reference proteome</keyword>
<dbReference type="PANTHER" id="PTHR21152">
    <property type="entry name" value="AMINOTRANSFERASE CLASS V"/>
    <property type="match status" value="1"/>
</dbReference>
<dbReference type="InterPro" id="IPR006272">
    <property type="entry name" value="Pser_aminoTfrase_mycobac"/>
</dbReference>
<dbReference type="InterPro" id="IPR000192">
    <property type="entry name" value="Aminotrans_V_dom"/>
</dbReference>
<keyword evidence="11" id="KW-0664">Pyridoxine biosynthesis</keyword>
<evidence type="ECO:0000256" key="5">
    <source>
        <dbReference type="ARBA" id="ARBA00013030"/>
    </source>
</evidence>
<dbReference type="PANTHER" id="PTHR21152:SF40">
    <property type="entry name" value="ALANINE--GLYOXYLATE AMINOTRANSFERASE"/>
    <property type="match status" value="1"/>
</dbReference>
<sequence length="380" mass="41014">MEHTVSSPVIPPHLLPADGRFGAGPSKVRAESIAQIGACGLMGTSHRQAPVRSLVAQIREMVRDLFALPADYEVVLGNGGATAFWAVACTSLIRRRSVFATFGEFGFKFYDEARRTPFLDVPARFDAPAGQLATVEPVEGADVYAWPHHETSTGVLAPVRRPVGAEGALVLVDATSVAGAVVVDVGQTDAYYFSPQKAFGSDGGLWVAALSPAAIERAAQLERLTDRWMPQFLNLNLAVRNARKDQTVNTPALATLVMLHAQLEWMLDAGGLQACFQRVKTSTDAIYEWAQNRPFTTPFVADEALRSPVVATIDFEGVDAAQVARVLRANGVVDVEPYRKLGRNQLRISTFPAVDPADVTALLKCIDWVVDNVSSTRAGQ</sequence>
<protein>
    <recommendedName>
        <fullName evidence="5">phosphoserine transaminase</fullName>
        <ecNumber evidence="5">2.6.1.52</ecNumber>
    </recommendedName>
    <alternativeName>
        <fullName evidence="13">Phosphohydroxythreonine aminotransferase</fullName>
    </alternativeName>
</protein>
<proteinExistence type="inferred from homology"/>
<evidence type="ECO:0000256" key="14">
    <source>
        <dbReference type="ARBA" id="ARBA00047630"/>
    </source>
</evidence>
<dbReference type="NCBIfam" id="TIGR01366">
    <property type="entry name" value="serC_3"/>
    <property type="match status" value="1"/>
</dbReference>
<evidence type="ECO:0000256" key="1">
    <source>
        <dbReference type="ARBA" id="ARBA00001933"/>
    </source>
</evidence>